<dbReference type="Pfam" id="PF06414">
    <property type="entry name" value="Zeta_toxin"/>
    <property type="match status" value="1"/>
</dbReference>
<reference evidence="4 5" key="1">
    <citation type="submission" date="2017-08" db="EMBL/GenBank/DDBJ databases">
        <title>Complete genome sequence of Mucilaginibacter sp. strain BJC16-A31.</title>
        <authorList>
            <consortium name="Henan University of Science and Technology"/>
            <person name="You X."/>
        </authorList>
    </citation>
    <scope>NUCLEOTIDE SEQUENCE [LARGE SCALE GENOMIC DNA]</scope>
    <source>
        <strain evidence="4 5">BJC16-A31</strain>
    </source>
</reference>
<dbReference type="GO" id="GO:0005524">
    <property type="term" value="F:ATP binding"/>
    <property type="evidence" value="ECO:0007669"/>
    <property type="project" value="UniProtKB-KW"/>
</dbReference>
<dbReference type="Proteomes" id="UP000215002">
    <property type="component" value="Chromosome"/>
</dbReference>
<proteinExistence type="predicted"/>
<dbReference type="Gene3D" id="3.40.50.300">
    <property type="entry name" value="P-loop containing nucleotide triphosphate hydrolases"/>
    <property type="match status" value="1"/>
</dbReference>
<keyword evidence="2" id="KW-0067">ATP-binding</keyword>
<feature type="domain" description="Zeta toxin" evidence="3">
    <location>
        <begin position="2"/>
        <end position="134"/>
    </location>
</feature>
<gene>
    <name evidence="4" type="ORF">MuYL_4031</name>
</gene>
<dbReference type="PANTHER" id="PTHR39206">
    <property type="entry name" value="SLL8004 PROTEIN"/>
    <property type="match status" value="1"/>
</dbReference>
<evidence type="ECO:0000313" key="4">
    <source>
        <dbReference type="EMBL" id="ASU35916.1"/>
    </source>
</evidence>
<evidence type="ECO:0000259" key="3">
    <source>
        <dbReference type="Pfam" id="PF06414"/>
    </source>
</evidence>
<dbReference type="EMBL" id="CP022743">
    <property type="protein sequence ID" value="ASU35916.1"/>
    <property type="molecule type" value="Genomic_DNA"/>
</dbReference>
<dbReference type="KEGG" id="muc:MuYL_4031"/>
<evidence type="ECO:0000256" key="2">
    <source>
        <dbReference type="ARBA" id="ARBA00022840"/>
    </source>
</evidence>
<dbReference type="InterPro" id="IPR027417">
    <property type="entry name" value="P-loop_NTPase"/>
</dbReference>
<dbReference type="RefSeq" id="WP_094572009.1">
    <property type="nucleotide sequence ID" value="NZ_CP022743.1"/>
</dbReference>
<organism evidence="4 5">
    <name type="scientific">Mucilaginibacter xinganensis</name>
    <dbReference type="NCBI Taxonomy" id="1234841"/>
    <lineage>
        <taxon>Bacteria</taxon>
        <taxon>Pseudomonadati</taxon>
        <taxon>Bacteroidota</taxon>
        <taxon>Sphingobacteriia</taxon>
        <taxon>Sphingobacteriales</taxon>
        <taxon>Sphingobacteriaceae</taxon>
        <taxon>Mucilaginibacter</taxon>
    </lineage>
</organism>
<dbReference type="GO" id="GO:0016301">
    <property type="term" value="F:kinase activity"/>
    <property type="evidence" value="ECO:0007669"/>
    <property type="project" value="InterPro"/>
</dbReference>
<dbReference type="SUPFAM" id="SSF52540">
    <property type="entry name" value="P-loop containing nucleoside triphosphate hydrolases"/>
    <property type="match status" value="1"/>
</dbReference>
<keyword evidence="1" id="KW-0547">Nucleotide-binding</keyword>
<dbReference type="PANTHER" id="PTHR39206:SF1">
    <property type="entry name" value="SLL8004 PROTEIN"/>
    <property type="match status" value="1"/>
</dbReference>
<protein>
    <submittedName>
        <fullName evidence="4">Zeta toxin</fullName>
    </submittedName>
</protein>
<dbReference type="AlphaFoldDB" id="A0A223P1F2"/>
<dbReference type="OrthoDB" id="9791543at2"/>
<evidence type="ECO:0000313" key="5">
    <source>
        <dbReference type="Proteomes" id="UP000215002"/>
    </source>
</evidence>
<name>A0A223P1F2_9SPHI</name>
<dbReference type="InterPro" id="IPR010488">
    <property type="entry name" value="Zeta_toxin_domain"/>
</dbReference>
<keyword evidence="5" id="KW-1185">Reference proteome</keyword>
<sequence>MPNLYIIAGCNGAGKTTASYTILPEMLNCKEFVNADGIAAGLSPFNPEKVAIEAGRIMLSRIDSLLDDGVDFAIETTLASKSYVSLIKEASAIGYKITLVYFWLSSPQEAKQRVATRVSKGGHHIPDDVIERRYIKGIYNLIHLYLNICDYWAVFNNEAGRPEIVVSGEFNNPQMIFNSDIWKRIKKQSDETGKY</sequence>
<evidence type="ECO:0000256" key="1">
    <source>
        <dbReference type="ARBA" id="ARBA00022741"/>
    </source>
</evidence>
<accession>A0A223P1F2</accession>